<dbReference type="InterPro" id="IPR047867">
    <property type="entry name" value="Ribosomal_uL22_bac/org-type"/>
</dbReference>
<dbReference type="KEGG" id="samy:DB32_007787"/>
<dbReference type="InterPro" id="IPR036394">
    <property type="entry name" value="Ribosomal_uL22_sf"/>
</dbReference>
<dbReference type="SUPFAM" id="SSF54843">
    <property type="entry name" value="Ribosomal protein L22"/>
    <property type="match status" value="1"/>
</dbReference>
<organism evidence="11 12">
    <name type="scientific">Sandaracinus amylolyticus</name>
    <dbReference type="NCBI Taxonomy" id="927083"/>
    <lineage>
        <taxon>Bacteria</taxon>
        <taxon>Pseudomonadati</taxon>
        <taxon>Myxococcota</taxon>
        <taxon>Polyangia</taxon>
        <taxon>Polyangiales</taxon>
        <taxon>Sandaracinaceae</taxon>
        <taxon>Sandaracinus</taxon>
    </lineage>
</organism>
<dbReference type="GO" id="GO:0006412">
    <property type="term" value="P:translation"/>
    <property type="evidence" value="ECO:0007669"/>
    <property type="project" value="UniProtKB-UniRule"/>
</dbReference>
<dbReference type="GO" id="GO:0003735">
    <property type="term" value="F:structural constituent of ribosome"/>
    <property type="evidence" value="ECO:0007669"/>
    <property type="project" value="InterPro"/>
</dbReference>
<dbReference type="InterPro" id="IPR018260">
    <property type="entry name" value="Ribosomal_uL22_CS"/>
</dbReference>
<dbReference type="AlphaFoldDB" id="A0A0F6YMD3"/>
<comment type="function">
    <text evidence="7 10">This protein binds specifically to 23S rRNA; its binding is stimulated by other ribosomal proteins, e.g., L4, L17, and L20. It is important during the early stages of 50S assembly. It makes multiple contacts with different domains of the 23S rRNA in the assembled 50S subunit and ribosome.</text>
</comment>
<accession>A0A0F6YMD3</accession>
<evidence type="ECO:0000256" key="8">
    <source>
        <dbReference type="RuleBase" id="RU004005"/>
    </source>
</evidence>
<dbReference type="InterPro" id="IPR005727">
    <property type="entry name" value="Ribosomal_uL22_bac/chlpt-type"/>
</dbReference>
<gene>
    <name evidence="7" type="primary">rplV</name>
    <name evidence="11" type="ORF">DB32_007787</name>
</gene>
<evidence type="ECO:0000256" key="1">
    <source>
        <dbReference type="ARBA" id="ARBA00009451"/>
    </source>
</evidence>
<evidence type="ECO:0000256" key="6">
    <source>
        <dbReference type="ARBA" id="ARBA00035207"/>
    </source>
</evidence>
<dbReference type="GO" id="GO:0022625">
    <property type="term" value="C:cytosolic large ribosomal subunit"/>
    <property type="evidence" value="ECO:0007669"/>
    <property type="project" value="TreeGrafter"/>
</dbReference>
<keyword evidence="2 7" id="KW-0699">rRNA-binding</keyword>
<evidence type="ECO:0000313" key="12">
    <source>
        <dbReference type="Proteomes" id="UP000034883"/>
    </source>
</evidence>
<dbReference type="PANTHER" id="PTHR13501">
    <property type="entry name" value="CHLOROPLAST 50S RIBOSOMAL PROTEIN L22-RELATED"/>
    <property type="match status" value="1"/>
</dbReference>
<keyword evidence="5 7" id="KW-0687">Ribonucleoprotein</keyword>
<evidence type="ECO:0000256" key="7">
    <source>
        <dbReference type="HAMAP-Rule" id="MF_01331"/>
    </source>
</evidence>
<comment type="similarity">
    <text evidence="1 7 8">Belongs to the universal ribosomal protein uL22 family.</text>
</comment>
<dbReference type="InterPro" id="IPR001063">
    <property type="entry name" value="Ribosomal_uL22"/>
</dbReference>
<sequence length="114" mass="12750">MEAIAKARNQRIAVRKARVIANLIRGRNAAEALEMLRFTKKAAAPIVAKLLDSAISNARQKDQNVDLDNLVVKTVFADKAPDRFMRRWRPRAQGRATRITKGMSHITLVVSDEG</sequence>
<dbReference type="GO" id="GO:0019843">
    <property type="term" value="F:rRNA binding"/>
    <property type="evidence" value="ECO:0007669"/>
    <property type="project" value="UniProtKB-UniRule"/>
</dbReference>
<dbReference type="PANTHER" id="PTHR13501:SF8">
    <property type="entry name" value="LARGE RIBOSOMAL SUBUNIT PROTEIN UL22M"/>
    <property type="match status" value="1"/>
</dbReference>
<dbReference type="Gene3D" id="3.90.470.10">
    <property type="entry name" value="Ribosomal protein L22/L17"/>
    <property type="match status" value="1"/>
</dbReference>
<evidence type="ECO:0000256" key="5">
    <source>
        <dbReference type="ARBA" id="ARBA00023274"/>
    </source>
</evidence>
<dbReference type="NCBIfam" id="TIGR01044">
    <property type="entry name" value="rplV_bact"/>
    <property type="match status" value="1"/>
</dbReference>
<keyword evidence="12" id="KW-1185">Reference proteome</keyword>
<dbReference type="RefSeq" id="WP_053237586.1">
    <property type="nucleotide sequence ID" value="NZ_CP011125.1"/>
</dbReference>
<evidence type="ECO:0000256" key="3">
    <source>
        <dbReference type="ARBA" id="ARBA00022884"/>
    </source>
</evidence>
<dbReference type="PROSITE" id="PS00464">
    <property type="entry name" value="RIBOSOMAL_L22"/>
    <property type="match status" value="1"/>
</dbReference>
<evidence type="ECO:0000256" key="2">
    <source>
        <dbReference type="ARBA" id="ARBA00022730"/>
    </source>
</evidence>
<evidence type="ECO:0000256" key="10">
    <source>
        <dbReference type="RuleBase" id="RU004008"/>
    </source>
</evidence>
<keyword evidence="3 7" id="KW-0694">RNA-binding</keyword>
<name>A0A0F6YMD3_9BACT</name>
<dbReference type="OrthoDB" id="9805969at2"/>
<reference evidence="11 12" key="1">
    <citation type="submission" date="2015-03" db="EMBL/GenBank/DDBJ databases">
        <title>Genome assembly of Sandaracinus amylolyticus DSM 53668.</title>
        <authorList>
            <person name="Sharma G."/>
            <person name="Subramanian S."/>
        </authorList>
    </citation>
    <scope>NUCLEOTIDE SEQUENCE [LARGE SCALE GENOMIC DNA]</scope>
    <source>
        <strain evidence="11 12">DSM 53668</strain>
    </source>
</reference>
<proteinExistence type="inferred from homology"/>
<evidence type="ECO:0000256" key="9">
    <source>
        <dbReference type="RuleBase" id="RU004006"/>
    </source>
</evidence>
<dbReference type="CDD" id="cd00336">
    <property type="entry name" value="Ribosomal_L22"/>
    <property type="match status" value="1"/>
</dbReference>
<comment type="function">
    <text evidence="7">The globular domain of the protein is located near the polypeptide exit tunnel on the outside of the subunit, while an extended beta-hairpin is found that lines the wall of the exit tunnel in the center of the 70S ribosome.</text>
</comment>
<evidence type="ECO:0000256" key="4">
    <source>
        <dbReference type="ARBA" id="ARBA00022980"/>
    </source>
</evidence>
<protein>
    <recommendedName>
        <fullName evidence="6 7">Large ribosomal subunit protein uL22</fullName>
    </recommendedName>
</protein>
<dbReference type="Pfam" id="PF00237">
    <property type="entry name" value="Ribosomal_L22"/>
    <property type="match status" value="1"/>
</dbReference>
<evidence type="ECO:0000313" key="11">
    <source>
        <dbReference type="EMBL" id="AKF10638.1"/>
    </source>
</evidence>
<keyword evidence="4 7" id="KW-0689">Ribosomal protein</keyword>
<dbReference type="STRING" id="927083.DB32_007787"/>
<dbReference type="HAMAP" id="MF_01331_B">
    <property type="entry name" value="Ribosomal_uL22_B"/>
    <property type="match status" value="1"/>
</dbReference>
<dbReference type="EMBL" id="CP011125">
    <property type="protein sequence ID" value="AKF10638.1"/>
    <property type="molecule type" value="Genomic_DNA"/>
</dbReference>
<dbReference type="Proteomes" id="UP000034883">
    <property type="component" value="Chromosome"/>
</dbReference>
<comment type="subunit">
    <text evidence="7 9">Part of the 50S ribosomal subunit.</text>
</comment>